<dbReference type="Proteomes" id="UP001303001">
    <property type="component" value="Chromosome"/>
</dbReference>
<dbReference type="EMBL" id="CP134876">
    <property type="protein sequence ID" value="WNM42260.1"/>
    <property type="molecule type" value="Genomic_DNA"/>
</dbReference>
<accession>A0ABZ0A4A0</accession>
<feature type="transmembrane region" description="Helical" evidence="1">
    <location>
        <begin position="53"/>
        <end position="70"/>
    </location>
</feature>
<keyword evidence="1" id="KW-0812">Transmembrane</keyword>
<evidence type="ECO:0000313" key="3">
    <source>
        <dbReference type="Proteomes" id="UP001303001"/>
    </source>
</evidence>
<proteinExistence type="predicted"/>
<protein>
    <submittedName>
        <fullName evidence="2">Uncharacterized protein</fullName>
    </submittedName>
</protein>
<keyword evidence="3" id="KW-1185">Reference proteome</keyword>
<gene>
    <name evidence="2" type="ORF">RMN56_13430</name>
</gene>
<reference evidence="2 3" key="1">
    <citation type="submission" date="2023-09" db="EMBL/GenBank/DDBJ databases">
        <title>Micromonospora halotolerans DSM 45598 genome sequence.</title>
        <authorList>
            <person name="Mo P."/>
        </authorList>
    </citation>
    <scope>NUCLEOTIDE SEQUENCE [LARGE SCALE GENOMIC DNA]</scope>
    <source>
        <strain evidence="2 3">DSM 45598</strain>
    </source>
</reference>
<keyword evidence="1" id="KW-1133">Transmembrane helix</keyword>
<evidence type="ECO:0000313" key="2">
    <source>
        <dbReference type="EMBL" id="WNM42260.1"/>
    </source>
</evidence>
<dbReference type="RefSeq" id="WP_313724105.1">
    <property type="nucleotide sequence ID" value="NZ_CP134876.1"/>
</dbReference>
<name>A0ABZ0A4A0_9ACTN</name>
<organism evidence="2 3">
    <name type="scientific">Micromonospora halotolerans</name>
    <dbReference type="NCBI Taxonomy" id="709879"/>
    <lineage>
        <taxon>Bacteria</taxon>
        <taxon>Bacillati</taxon>
        <taxon>Actinomycetota</taxon>
        <taxon>Actinomycetes</taxon>
        <taxon>Micromonosporales</taxon>
        <taxon>Micromonosporaceae</taxon>
        <taxon>Micromonospora</taxon>
    </lineage>
</organism>
<keyword evidence="1" id="KW-0472">Membrane</keyword>
<evidence type="ECO:0000256" key="1">
    <source>
        <dbReference type="SAM" id="Phobius"/>
    </source>
</evidence>
<sequence>MSRMWWVRGRSALLRRRRHVLVLAVLAGGALWMIVQAGQSWQRHGQTFRGDLYLNVGAALIMTLLTYLVLNPLFRELRTATIIEHPRLDRDALIQRVAQSREVVAILETFTSMLEGPYTNRFLAALRFALANGATVKVLLLDPDSPAVRLRAEELRRADTAVAIMNNLYHFSRLQQQLAPAARSRLRVRIYATAPSVQMYRWDDKAFISFFPVHGKTFDAQQLEAYVSTPLGEFVDDRFNELWETAPVRDLDACLTLNVCLRRGDTELESCDARYVRLDGTWYIAGGDLVRNVARHGLAGLTVVLPSRPEAAGQAFALAEADELEAEIYHRALQLFRAKYGLDARDDTESQVIFNLVPATALTARLG</sequence>